<dbReference type="InterPro" id="IPR031602">
    <property type="entry name" value="CIPC"/>
</dbReference>
<dbReference type="Proteomes" id="UP001519460">
    <property type="component" value="Unassembled WGS sequence"/>
</dbReference>
<evidence type="ECO:0000313" key="3">
    <source>
        <dbReference type="EMBL" id="KAK7487115.1"/>
    </source>
</evidence>
<reference evidence="3 4" key="1">
    <citation type="journal article" date="2023" name="Sci. Data">
        <title>Genome assembly of the Korean intertidal mud-creeper Batillaria attramentaria.</title>
        <authorList>
            <person name="Patra A.K."/>
            <person name="Ho P.T."/>
            <person name="Jun S."/>
            <person name="Lee S.J."/>
            <person name="Kim Y."/>
            <person name="Won Y.J."/>
        </authorList>
    </citation>
    <scope>NUCLEOTIDE SEQUENCE [LARGE SCALE GENOMIC DNA]</scope>
    <source>
        <strain evidence="3">Wonlab-2016</strain>
    </source>
</reference>
<dbReference type="PANTHER" id="PTHR34648">
    <property type="entry name" value="CLOCK-INTERACTING PACEMAKER"/>
    <property type="match status" value="1"/>
</dbReference>
<feature type="compositionally biased region" description="Low complexity" evidence="2">
    <location>
        <begin position="200"/>
        <end position="215"/>
    </location>
</feature>
<sequence length="399" mass="43165">MVSVHIAVKLPNDLIERQEKERGEVQLDYVILGTIRGDSIEGMALLTTAGHSFLDGAAGLYHFDGSRMAPAQNDAFDFFMAETTCSDAPSEAEDSNLDSLLQQIRGPKDWGSPQARPAHASARAVLSPLHHEGPQLVHTAKAGQTLRMASPGSSPRLRPALPGYQSMTPWTNDIATHSSAASLSPPQEMPCFYLDPQVLQGPRSESRSPQQSPPRLSTTLPIVSTAVTETVDSLPSWQPSLATHTHGRIVGPAVSKGPQRAAAVQQHNREKRFKKTAEALQKCGLWDIAMKTGNLIKRNADLQKEIEALRQEATVFLKSVICNPENQTIVDMMNPAVSEPSLMRTRRMSPTDGGESDTTAMTTTTTSSKISESGCSSTSGYASYTGDCVQRTSPKTKRC</sequence>
<accession>A0ABD0KJA1</accession>
<feature type="region of interest" description="Disordered" evidence="2">
    <location>
        <begin position="199"/>
        <end position="219"/>
    </location>
</feature>
<protein>
    <recommendedName>
        <fullName evidence="5">BHLH domain-containing protein</fullName>
    </recommendedName>
</protein>
<keyword evidence="1" id="KW-0175">Coiled coil</keyword>
<name>A0ABD0KJA1_9CAEN</name>
<evidence type="ECO:0000256" key="2">
    <source>
        <dbReference type="SAM" id="MobiDB-lite"/>
    </source>
</evidence>
<comment type="caution">
    <text evidence="3">The sequence shown here is derived from an EMBL/GenBank/DDBJ whole genome shotgun (WGS) entry which is preliminary data.</text>
</comment>
<dbReference type="EMBL" id="JACVVK020000169">
    <property type="protein sequence ID" value="KAK7487115.1"/>
    <property type="molecule type" value="Genomic_DNA"/>
</dbReference>
<dbReference type="Pfam" id="PF15800">
    <property type="entry name" value="CiPC"/>
    <property type="match status" value="1"/>
</dbReference>
<dbReference type="AlphaFoldDB" id="A0ABD0KJA1"/>
<feature type="region of interest" description="Disordered" evidence="2">
    <location>
        <begin position="343"/>
        <end position="399"/>
    </location>
</feature>
<evidence type="ECO:0000313" key="4">
    <source>
        <dbReference type="Proteomes" id="UP001519460"/>
    </source>
</evidence>
<dbReference type="PANTHER" id="PTHR34648:SF1">
    <property type="entry name" value="CLOCK-INTERACTING PACEMAKER"/>
    <property type="match status" value="1"/>
</dbReference>
<feature type="compositionally biased region" description="Low complexity" evidence="2">
    <location>
        <begin position="356"/>
        <end position="373"/>
    </location>
</feature>
<evidence type="ECO:0008006" key="5">
    <source>
        <dbReference type="Google" id="ProtNLM"/>
    </source>
</evidence>
<organism evidence="3 4">
    <name type="scientific">Batillaria attramentaria</name>
    <dbReference type="NCBI Taxonomy" id="370345"/>
    <lineage>
        <taxon>Eukaryota</taxon>
        <taxon>Metazoa</taxon>
        <taxon>Spiralia</taxon>
        <taxon>Lophotrochozoa</taxon>
        <taxon>Mollusca</taxon>
        <taxon>Gastropoda</taxon>
        <taxon>Caenogastropoda</taxon>
        <taxon>Sorbeoconcha</taxon>
        <taxon>Cerithioidea</taxon>
        <taxon>Batillariidae</taxon>
        <taxon>Batillaria</taxon>
    </lineage>
</organism>
<feature type="coiled-coil region" evidence="1">
    <location>
        <begin position="292"/>
        <end position="319"/>
    </location>
</feature>
<gene>
    <name evidence="3" type="ORF">BaRGS_00021610</name>
</gene>
<evidence type="ECO:0000256" key="1">
    <source>
        <dbReference type="SAM" id="Coils"/>
    </source>
</evidence>
<proteinExistence type="predicted"/>
<keyword evidence="4" id="KW-1185">Reference proteome</keyword>